<sequence length="295" mass="31350">MSAPAQRSRLRRDVPMAPRTTWRVGGAAERLFSPRTLEELQAFLASGEAVEPLLWVGHGSNLLVRDGGVGGTVICTRGGPKALERLADDRVRAEAGVSSARVARFCAEQGLAGAEFLAGIPGAIGGALAMNAGAYGAELADILAAVEVIDRRGAVRTADPAEFAFSYRHSRLPEGEWFVAAHLRLEPGDPEAIRERTDELLDHRGRTQPVNLANAGSVFRNPPGDHAARLIEAAGLKGTRLGGAEVSERHANFIVNRGQASAADIEGLIRLVQERVAEDAGVTLEPEVRIVGREP</sequence>
<evidence type="ECO:0000256" key="5">
    <source>
        <dbReference type="ARBA" id="ARBA00010485"/>
    </source>
</evidence>
<evidence type="ECO:0000256" key="7">
    <source>
        <dbReference type="ARBA" id="ARBA00015188"/>
    </source>
</evidence>
<dbReference type="GO" id="GO:0005829">
    <property type="term" value="C:cytosol"/>
    <property type="evidence" value="ECO:0007669"/>
    <property type="project" value="TreeGrafter"/>
</dbReference>
<dbReference type="PROSITE" id="PS51387">
    <property type="entry name" value="FAD_PCMH"/>
    <property type="match status" value="1"/>
</dbReference>
<evidence type="ECO:0000256" key="16">
    <source>
        <dbReference type="ARBA" id="ARBA00023306"/>
    </source>
</evidence>
<evidence type="ECO:0000256" key="4">
    <source>
        <dbReference type="ARBA" id="ARBA00004752"/>
    </source>
</evidence>
<dbReference type="InterPro" id="IPR016167">
    <property type="entry name" value="FAD-bd_PCMH_sub1"/>
</dbReference>
<dbReference type="InterPro" id="IPR006094">
    <property type="entry name" value="Oxid_FAD_bind_N"/>
</dbReference>
<dbReference type="Proteomes" id="UP000183104">
    <property type="component" value="Unassembled WGS sequence"/>
</dbReference>
<keyword evidence="13 20" id="KW-0133">Cell shape</keyword>
<dbReference type="SUPFAM" id="SSF56176">
    <property type="entry name" value="FAD-binding/transporter-associated domain-like"/>
    <property type="match status" value="1"/>
</dbReference>
<keyword evidence="8 20" id="KW-0963">Cytoplasm</keyword>
<dbReference type="PANTHER" id="PTHR21071">
    <property type="entry name" value="UDP-N-ACETYLENOLPYRUVOYLGLUCOSAMINE REDUCTASE"/>
    <property type="match status" value="1"/>
</dbReference>
<dbReference type="InterPro" id="IPR016166">
    <property type="entry name" value="FAD-bd_PCMH"/>
</dbReference>
<dbReference type="GO" id="GO:0071949">
    <property type="term" value="F:FAD binding"/>
    <property type="evidence" value="ECO:0007669"/>
    <property type="project" value="InterPro"/>
</dbReference>
<dbReference type="InterPro" id="IPR036635">
    <property type="entry name" value="MurB_C_sf"/>
</dbReference>
<evidence type="ECO:0000256" key="20">
    <source>
        <dbReference type="HAMAP-Rule" id="MF_00037"/>
    </source>
</evidence>
<comment type="pathway">
    <text evidence="4 20">Cell wall biogenesis; peptidoglycan biosynthesis.</text>
</comment>
<comment type="cofactor">
    <cofactor evidence="1 20">
        <name>FAD</name>
        <dbReference type="ChEBI" id="CHEBI:57692"/>
    </cofactor>
</comment>
<dbReference type="Pfam" id="PF01565">
    <property type="entry name" value="FAD_binding_4"/>
    <property type="match status" value="1"/>
</dbReference>
<reference evidence="23" key="1">
    <citation type="submission" date="2016-10" db="EMBL/GenBank/DDBJ databases">
        <authorList>
            <person name="Varghese N."/>
        </authorList>
    </citation>
    <scope>NUCLEOTIDE SEQUENCE [LARGE SCALE GENOMIC DNA]</scope>
    <source>
        <strain evidence="23">HL 19</strain>
    </source>
</reference>
<feature type="domain" description="FAD-binding PCMH-type" evidence="21">
    <location>
        <begin position="24"/>
        <end position="188"/>
    </location>
</feature>
<dbReference type="InterPro" id="IPR016169">
    <property type="entry name" value="FAD-bd_PCMH_sub2"/>
</dbReference>
<evidence type="ECO:0000256" key="3">
    <source>
        <dbReference type="ARBA" id="ARBA00004496"/>
    </source>
</evidence>
<dbReference type="NCBIfam" id="TIGR00179">
    <property type="entry name" value="murB"/>
    <property type="match status" value="1"/>
</dbReference>
<dbReference type="GO" id="GO:0071555">
    <property type="term" value="P:cell wall organization"/>
    <property type="evidence" value="ECO:0007669"/>
    <property type="project" value="UniProtKB-KW"/>
</dbReference>
<keyword evidence="9 20" id="KW-0132">Cell division</keyword>
<dbReference type="PATRIC" id="fig|381306.5.peg.762"/>
<keyword evidence="11 20" id="KW-0274">FAD</keyword>
<dbReference type="GO" id="GO:0051301">
    <property type="term" value="P:cell division"/>
    <property type="evidence" value="ECO:0007669"/>
    <property type="project" value="UniProtKB-KW"/>
</dbReference>
<dbReference type="GO" id="GO:0008762">
    <property type="term" value="F:UDP-N-acetylmuramate dehydrogenase activity"/>
    <property type="evidence" value="ECO:0007669"/>
    <property type="project" value="UniProtKB-UniRule"/>
</dbReference>
<evidence type="ECO:0000259" key="21">
    <source>
        <dbReference type="PROSITE" id="PS51387"/>
    </source>
</evidence>
<dbReference type="Gene3D" id="3.90.78.10">
    <property type="entry name" value="UDP-N-acetylenolpyruvoylglucosamine reductase, C-terminal domain"/>
    <property type="match status" value="1"/>
</dbReference>
<evidence type="ECO:0000256" key="6">
    <source>
        <dbReference type="ARBA" id="ARBA00012518"/>
    </source>
</evidence>
<keyword evidence="17 20" id="KW-0961">Cell wall biogenesis/degradation</keyword>
<evidence type="ECO:0000256" key="19">
    <source>
        <dbReference type="ARBA" id="ARBA00048914"/>
    </source>
</evidence>
<dbReference type="STRING" id="381306.AN478_10070"/>
<evidence type="ECO:0000256" key="1">
    <source>
        <dbReference type="ARBA" id="ARBA00001974"/>
    </source>
</evidence>
<comment type="catalytic activity">
    <reaction evidence="19 20">
        <text>UDP-N-acetyl-alpha-D-muramate + NADP(+) = UDP-N-acetyl-3-O-(1-carboxyvinyl)-alpha-D-glucosamine + NADPH + H(+)</text>
        <dbReference type="Rhea" id="RHEA:12248"/>
        <dbReference type="ChEBI" id="CHEBI:15378"/>
        <dbReference type="ChEBI" id="CHEBI:57783"/>
        <dbReference type="ChEBI" id="CHEBI:58349"/>
        <dbReference type="ChEBI" id="CHEBI:68483"/>
        <dbReference type="ChEBI" id="CHEBI:70757"/>
        <dbReference type="EC" id="1.3.1.98"/>
    </reaction>
</comment>
<keyword evidence="16 20" id="KW-0131">Cell cycle</keyword>
<evidence type="ECO:0000256" key="11">
    <source>
        <dbReference type="ARBA" id="ARBA00022827"/>
    </source>
</evidence>
<dbReference type="Pfam" id="PF02873">
    <property type="entry name" value="MurB_C"/>
    <property type="match status" value="1"/>
</dbReference>
<dbReference type="AlphaFoldDB" id="A0A0P9C403"/>
<accession>A0A0P9C403</accession>
<dbReference type="SUPFAM" id="SSF56194">
    <property type="entry name" value="Uridine diphospho-N-Acetylenolpyruvylglucosamine reductase, MurB, C-terminal domain"/>
    <property type="match status" value="1"/>
</dbReference>
<evidence type="ECO:0000256" key="12">
    <source>
        <dbReference type="ARBA" id="ARBA00022857"/>
    </source>
</evidence>
<comment type="function">
    <text evidence="2 20">Cell wall formation.</text>
</comment>
<dbReference type="NCBIfam" id="NF010480">
    <property type="entry name" value="PRK13905.1"/>
    <property type="match status" value="1"/>
</dbReference>
<dbReference type="GO" id="GO:0009252">
    <property type="term" value="P:peptidoglycan biosynthetic process"/>
    <property type="evidence" value="ECO:0007669"/>
    <property type="project" value="UniProtKB-UniRule"/>
</dbReference>
<protein>
    <recommendedName>
        <fullName evidence="7 20">UDP-N-acetylenolpyruvoylglucosamine reductase</fullName>
        <ecNumber evidence="6 20">1.3.1.98</ecNumber>
    </recommendedName>
    <alternativeName>
        <fullName evidence="18 20">UDP-N-acetylmuramate dehydrogenase</fullName>
    </alternativeName>
</protein>
<evidence type="ECO:0000256" key="15">
    <source>
        <dbReference type="ARBA" id="ARBA00023002"/>
    </source>
</evidence>
<proteinExistence type="inferred from homology"/>
<dbReference type="Gene3D" id="3.30.465.10">
    <property type="match status" value="1"/>
</dbReference>
<evidence type="ECO:0000256" key="8">
    <source>
        <dbReference type="ARBA" id="ARBA00022490"/>
    </source>
</evidence>
<dbReference type="Gene3D" id="3.30.43.10">
    <property type="entry name" value="Uridine Diphospho-n-acetylenolpyruvylglucosamine Reductase, domain 2"/>
    <property type="match status" value="1"/>
</dbReference>
<dbReference type="HAMAP" id="MF_00037">
    <property type="entry name" value="MurB"/>
    <property type="match status" value="1"/>
</dbReference>
<evidence type="ECO:0000256" key="10">
    <source>
        <dbReference type="ARBA" id="ARBA00022630"/>
    </source>
</evidence>
<evidence type="ECO:0000256" key="14">
    <source>
        <dbReference type="ARBA" id="ARBA00022984"/>
    </source>
</evidence>
<dbReference type="InterPro" id="IPR003170">
    <property type="entry name" value="MurB"/>
</dbReference>
<dbReference type="GO" id="GO:0008360">
    <property type="term" value="P:regulation of cell shape"/>
    <property type="evidence" value="ECO:0007669"/>
    <property type="project" value="UniProtKB-KW"/>
</dbReference>
<keyword evidence="14 20" id="KW-0573">Peptidoglycan synthesis</keyword>
<dbReference type="InterPro" id="IPR011601">
    <property type="entry name" value="MurB_C"/>
</dbReference>
<dbReference type="InterPro" id="IPR036318">
    <property type="entry name" value="FAD-bd_PCMH-like_sf"/>
</dbReference>
<organism evidence="22 23">
    <name type="scientific">Thiohalorhabdus denitrificans</name>
    <dbReference type="NCBI Taxonomy" id="381306"/>
    <lineage>
        <taxon>Bacteria</taxon>
        <taxon>Pseudomonadati</taxon>
        <taxon>Pseudomonadota</taxon>
        <taxon>Gammaproteobacteria</taxon>
        <taxon>Thiohalorhabdales</taxon>
        <taxon>Thiohalorhabdaceae</taxon>
        <taxon>Thiohalorhabdus</taxon>
    </lineage>
</organism>
<comment type="similarity">
    <text evidence="5 20">Belongs to the MurB family.</text>
</comment>
<evidence type="ECO:0000256" key="9">
    <source>
        <dbReference type="ARBA" id="ARBA00022618"/>
    </source>
</evidence>
<keyword evidence="23" id="KW-1185">Reference proteome</keyword>
<name>A0A0P9C403_9GAMM</name>
<evidence type="ECO:0000256" key="18">
    <source>
        <dbReference type="ARBA" id="ARBA00031026"/>
    </source>
</evidence>
<feature type="active site" evidence="20">
    <location>
        <position position="168"/>
    </location>
</feature>
<dbReference type="EMBL" id="FMUN01000002">
    <property type="protein sequence ID" value="SCY00655.1"/>
    <property type="molecule type" value="Genomic_DNA"/>
</dbReference>
<feature type="active site" description="Proton donor" evidence="20">
    <location>
        <position position="217"/>
    </location>
</feature>
<evidence type="ECO:0000256" key="13">
    <source>
        <dbReference type="ARBA" id="ARBA00022960"/>
    </source>
</evidence>
<keyword evidence="15 20" id="KW-0560">Oxidoreductase</keyword>
<feature type="active site" evidence="20">
    <location>
        <position position="287"/>
    </location>
</feature>
<dbReference type="UniPathway" id="UPA00219"/>
<evidence type="ECO:0000313" key="23">
    <source>
        <dbReference type="Proteomes" id="UP000183104"/>
    </source>
</evidence>
<dbReference type="RefSeq" id="WP_054966488.1">
    <property type="nucleotide sequence ID" value="NZ_FMUN01000002.1"/>
</dbReference>
<comment type="subcellular location">
    <subcellularLocation>
        <location evidence="3 20">Cytoplasm</location>
    </subcellularLocation>
</comment>
<dbReference type="PANTHER" id="PTHR21071:SF4">
    <property type="entry name" value="UDP-N-ACETYLENOLPYRUVOYLGLUCOSAMINE REDUCTASE"/>
    <property type="match status" value="1"/>
</dbReference>
<evidence type="ECO:0000256" key="2">
    <source>
        <dbReference type="ARBA" id="ARBA00003921"/>
    </source>
</evidence>
<evidence type="ECO:0000313" key="22">
    <source>
        <dbReference type="EMBL" id="SCY00655.1"/>
    </source>
</evidence>
<evidence type="ECO:0000256" key="17">
    <source>
        <dbReference type="ARBA" id="ARBA00023316"/>
    </source>
</evidence>
<keyword evidence="10 20" id="KW-0285">Flavoprotein</keyword>
<keyword evidence="12 20" id="KW-0521">NADP</keyword>
<gene>
    <name evidence="20" type="primary">murB</name>
    <name evidence="22" type="ORF">SAMN05661077_1023</name>
</gene>
<dbReference type="EC" id="1.3.1.98" evidence="6 20"/>